<evidence type="ECO:0000313" key="2">
    <source>
        <dbReference type="EMBL" id="ODB96141.1"/>
    </source>
</evidence>
<dbReference type="Proteomes" id="UP000094849">
    <property type="component" value="Unassembled WGS sequence"/>
</dbReference>
<keyword evidence="1" id="KW-0472">Membrane</keyword>
<gene>
    <name evidence="2" type="ORF">A3196_04810</name>
</gene>
<evidence type="ECO:0000256" key="1">
    <source>
        <dbReference type="SAM" id="Phobius"/>
    </source>
</evidence>
<proteinExistence type="predicted"/>
<keyword evidence="3" id="KW-1185">Reference proteome</keyword>
<dbReference type="EMBL" id="LVJZ01000003">
    <property type="protein sequence ID" value="ODB96141.1"/>
    <property type="molecule type" value="Genomic_DNA"/>
</dbReference>
<dbReference type="STRING" id="1818881.A3196_04810"/>
<keyword evidence="1" id="KW-1133">Transmembrane helix</keyword>
<feature type="transmembrane region" description="Helical" evidence="1">
    <location>
        <begin position="36"/>
        <end position="55"/>
    </location>
</feature>
<protein>
    <submittedName>
        <fullName evidence="2">Uncharacterized protein</fullName>
    </submittedName>
</protein>
<dbReference type="AlphaFoldDB" id="A0A1E2UN76"/>
<organism evidence="2 3">
    <name type="scientific">Candidatus Thiodiazotropha endoloripes</name>
    <dbReference type="NCBI Taxonomy" id="1818881"/>
    <lineage>
        <taxon>Bacteria</taxon>
        <taxon>Pseudomonadati</taxon>
        <taxon>Pseudomonadota</taxon>
        <taxon>Gammaproteobacteria</taxon>
        <taxon>Chromatiales</taxon>
        <taxon>Sedimenticolaceae</taxon>
        <taxon>Candidatus Thiodiazotropha</taxon>
    </lineage>
</organism>
<accession>A0A1E2UN76</accession>
<name>A0A1E2UN76_9GAMM</name>
<keyword evidence="1" id="KW-0812">Transmembrane</keyword>
<evidence type="ECO:0000313" key="3">
    <source>
        <dbReference type="Proteomes" id="UP000094849"/>
    </source>
</evidence>
<sequence length="76" mass="8982">MLVGNLDCASVSIFVTKLEINICFIYNRLSISFVNMQHFFIFLLQFCLLACRFMVDFWREIGLMGCLWPETFLTKE</sequence>
<comment type="caution">
    <text evidence="2">The sequence shown here is derived from an EMBL/GenBank/DDBJ whole genome shotgun (WGS) entry which is preliminary data.</text>
</comment>
<reference evidence="2 3" key="1">
    <citation type="submission" date="2016-03" db="EMBL/GenBank/DDBJ databases">
        <title>Chemosynthetic sulphur-oxidizing symbionts of marine invertebrate animals are capable of nitrogen fixation.</title>
        <authorList>
            <person name="Petersen J.M."/>
            <person name="Kemper A."/>
            <person name="Gruber-Vodicka H."/>
            <person name="Cardini U."/>
            <person name="Geest Mvander."/>
            <person name="Kleiner M."/>
            <person name="Bulgheresi S."/>
            <person name="Fussmann M."/>
            <person name="Herbold C."/>
            <person name="Seah B.K.B."/>
            <person name="Antony C.Paul."/>
            <person name="Liu D."/>
            <person name="Belitz A."/>
            <person name="Weber M."/>
        </authorList>
    </citation>
    <scope>NUCLEOTIDE SEQUENCE [LARGE SCALE GENOMIC DNA]</scope>
    <source>
        <strain evidence="2">G_D</strain>
    </source>
</reference>